<sequence>MNNVEEFRDCTRLCAIHVMSIVFNMLMQQAEAGASYLPGVAASKVGCNIYGCDE</sequence>
<evidence type="ECO:0000313" key="2">
    <source>
        <dbReference type="Proteomes" id="UP000826212"/>
    </source>
</evidence>
<reference evidence="1" key="1">
    <citation type="submission" date="2021-08" db="EMBL/GenBank/DDBJ databases">
        <title>Novel anaerobic bacterium isolated from sea squirt in East Sea, Republic of Korea.</title>
        <authorList>
            <person name="Nguyen T.H."/>
            <person name="Li Z."/>
            <person name="Lee Y.-J."/>
            <person name="Ko J."/>
            <person name="Kim S.-G."/>
        </authorList>
    </citation>
    <scope>NUCLEOTIDE SEQUENCE</scope>
    <source>
        <strain evidence="1">KCTC 25031</strain>
    </source>
</reference>
<organism evidence="1 2">
    <name type="scientific">Halosquirtibacter laminarini</name>
    <dbReference type="NCBI Taxonomy" id="3374600"/>
    <lineage>
        <taxon>Bacteria</taxon>
        <taxon>Pseudomonadati</taxon>
        <taxon>Bacteroidota</taxon>
        <taxon>Bacteroidia</taxon>
        <taxon>Marinilabiliales</taxon>
        <taxon>Prolixibacteraceae</taxon>
        <taxon>Halosquirtibacter</taxon>
    </lineage>
</organism>
<gene>
    <name evidence="1" type="ORF">K4L44_05385</name>
</gene>
<keyword evidence="2" id="KW-1185">Reference proteome</keyword>
<name>A0AC61NHX8_9BACT</name>
<dbReference type="Proteomes" id="UP000826212">
    <property type="component" value="Chromosome"/>
</dbReference>
<accession>A0AC61NHX8</accession>
<protein>
    <submittedName>
        <fullName evidence="1">Uncharacterized protein</fullName>
    </submittedName>
</protein>
<evidence type="ECO:0000313" key="1">
    <source>
        <dbReference type="EMBL" id="QZE15266.1"/>
    </source>
</evidence>
<proteinExistence type="predicted"/>
<dbReference type="EMBL" id="CP081303">
    <property type="protein sequence ID" value="QZE15266.1"/>
    <property type="molecule type" value="Genomic_DNA"/>
</dbReference>